<keyword evidence="4 7" id="KW-0812">Transmembrane</keyword>
<keyword evidence="6 7" id="KW-0472">Membrane</keyword>
<feature type="transmembrane region" description="Helical" evidence="7">
    <location>
        <begin position="206"/>
        <end position="227"/>
    </location>
</feature>
<dbReference type="Proteomes" id="UP000008815">
    <property type="component" value="Chromosome 2"/>
</dbReference>
<evidence type="ECO:0000256" key="4">
    <source>
        <dbReference type="ARBA" id="ARBA00022692"/>
    </source>
</evidence>
<evidence type="ECO:0000256" key="7">
    <source>
        <dbReference type="RuleBase" id="RU363032"/>
    </source>
</evidence>
<keyword evidence="3" id="KW-1003">Cell membrane</keyword>
<evidence type="ECO:0000256" key="1">
    <source>
        <dbReference type="ARBA" id="ARBA00004651"/>
    </source>
</evidence>
<dbReference type="Pfam" id="PF00528">
    <property type="entry name" value="BPD_transp_1"/>
    <property type="match status" value="1"/>
</dbReference>
<evidence type="ECO:0000256" key="2">
    <source>
        <dbReference type="ARBA" id="ARBA00022448"/>
    </source>
</evidence>
<feature type="transmembrane region" description="Helical" evidence="7">
    <location>
        <begin position="82"/>
        <end position="101"/>
    </location>
</feature>
<dbReference type="KEGG" id="bmj:BMULJ_03734"/>
<dbReference type="PROSITE" id="PS50928">
    <property type="entry name" value="ABC_TM1"/>
    <property type="match status" value="1"/>
</dbReference>
<dbReference type="PANTHER" id="PTHR30151:SF0">
    <property type="entry name" value="ABC TRANSPORTER PERMEASE PROTEIN MJ0413-RELATED"/>
    <property type="match status" value="1"/>
</dbReference>
<dbReference type="InterPro" id="IPR035906">
    <property type="entry name" value="MetI-like_sf"/>
</dbReference>
<evidence type="ECO:0000313" key="10">
    <source>
        <dbReference type="Proteomes" id="UP000008815"/>
    </source>
</evidence>
<evidence type="ECO:0000256" key="6">
    <source>
        <dbReference type="ARBA" id="ARBA00023136"/>
    </source>
</evidence>
<dbReference type="CDD" id="cd06261">
    <property type="entry name" value="TM_PBP2"/>
    <property type="match status" value="1"/>
</dbReference>
<organism evidence="9 10">
    <name type="scientific">Burkholderia multivorans (strain ATCC 17616 / 249)</name>
    <dbReference type="NCBI Taxonomy" id="395019"/>
    <lineage>
        <taxon>Bacteria</taxon>
        <taxon>Pseudomonadati</taxon>
        <taxon>Pseudomonadota</taxon>
        <taxon>Betaproteobacteria</taxon>
        <taxon>Burkholderiales</taxon>
        <taxon>Burkholderiaceae</taxon>
        <taxon>Burkholderia</taxon>
        <taxon>Burkholderia cepacia complex</taxon>
    </lineage>
</organism>
<keyword evidence="5 7" id="KW-1133">Transmembrane helix</keyword>
<dbReference type="InterPro" id="IPR000515">
    <property type="entry name" value="MetI-like"/>
</dbReference>
<dbReference type="Gene3D" id="1.10.3720.10">
    <property type="entry name" value="MetI-like"/>
    <property type="match status" value="1"/>
</dbReference>
<dbReference type="STRING" id="395019.BMULJ_03734"/>
<dbReference type="eggNOG" id="COG0600">
    <property type="taxonomic scope" value="Bacteria"/>
</dbReference>
<feature type="transmembrane region" description="Helical" evidence="7">
    <location>
        <begin position="113"/>
        <end position="133"/>
    </location>
</feature>
<comment type="similarity">
    <text evidence="7">Belongs to the binding-protein-dependent transport system permease family.</text>
</comment>
<accession>A0A0H3KKQ3</accession>
<dbReference type="HOGENOM" id="CLU_046113_4_0_4"/>
<keyword evidence="10" id="KW-1185">Reference proteome</keyword>
<evidence type="ECO:0000256" key="3">
    <source>
        <dbReference type="ARBA" id="ARBA00022475"/>
    </source>
</evidence>
<dbReference type="KEGG" id="bmu:Bmul_4785"/>
<dbReference type="EMBL" id="AP009386">
    <property type="protein sequence ID" value="BAG45602.1"/>
    <property type="molecule type" value="Genomic_DNA"/>
</dbReference>
<evidence type="ECO:0000313" key="9">
    <source>
        <dbReference type="EMBL" id="BAG45602.1"/>
    </source>
</evidence>
<protein>
    <submittedName>
        <fullName evidence="9">Sulfonate/nitrate/taurine transport system permease protein</fullName>
    </submittedName>
</protein>
<evidence type="ECO:0000259" key="8">
    <source>
        <dbReference type="PROSITE" id="PS50928"/>
    </source>
</evidence>
<dbReference type="GO" id="GO:0005886">
    <property type="term" value="C:plasma membrane"/>
    <property type="evidence" value="ECO:0007669"/>
    <property type="project" value="UniProtKB-SubCell"/>
</dbReference>
<feature type="transmembrane region" description="Helical" evidence="7">
    <location>
        <begin position="26"/>
        <end position="44"/>
    </location>
</feature>
<dbReference type="GO" id="GO:0055085">
    <property type="term" value="P:transmembrane transport"/>
    <property type="evidence" value="ECO:0007669"/>
    <property type="project" value="InterPro"/>
</dbReference>
<reference evidence="9 10" key="1">
    <citation type="submission" date="2007-04" db="EMBL/GenBank/DDBJ databases">
        <title>Complete genome sequence of Burkholderia multivorans ATCC 17616.</title>
        <authorList>
            <person name="Ohtsubo Y."/>
            <person name="Yamashita A."/>
            <person name="Kurokawa K."/>
            <person name="Takami H."/>
            <person name="Yuhara S."/>
            <person name="Nishiyama E."/>
            <person name="Endo R."/>
            <person name="Miyazaki R."/>
            <person name="Ono A."/>
            <person name="Yano K."/>
            <person name="Ito M."/>
            <person name="Sota M."/>
            <person name="Yuji N."/>
            <person name="Hattori M."/>
            <person name="Tsuda M."/>
        </authorList>
    </citation>
    <scope>NUCLEOTIDE SEQUENCE [LARGE SCALE GENOMIC DNA]</scope>
    <source>
        <strain evidence="10">ATCC 17616 / 249</strain>
    </source>
</reference>
<feature type="transmembrane region" description="Helical" evidence="7">
    <location>
        <begin position="139"/>
        <end position="158"/>
    </location>
</feature>
<feature type="transmembrane region" description="Helical" evidence="7">
    <location>
        <begin position="239"/>
        <end position="260"/>
    </location>
</feature>
<dbReference type="SUPFAM" id="SSF161098">
    <property type="entry name" value="MetI-like"/>
    <property type="match status" value="1"/>
</dbReference>
<name>A0A0H3KKQ3_BURM1</name>
<feature type="domain" description="ABC transmembrane type-1" evidence="8">
    <location>
        <begin position="76"/>
        <end position="256"/>
    </location>
</feature>
<keyword evidence="2 7" id="KW-0813">Transport</keyword>
<gene>
    <name evidence="9" type="primary">ssuC</name>
    <name evidence="9" type="ordered locus">BMULJ_03734</name>
</gene>
<evidence type="ECO:0000256" key="5">
    <source>
        <dbReference type="ARBA" id="ARBA00022989"/>
    </source>
</evidence>
<sequence length="270" mass="29735">MKAAVSPTGGTTTSYRQALNRAQRKRIAGTIASFAVLLIGWQLFSLTQPSYVFPSLPHIAQDMASFANDGTLWRATWATLKSVVAGSIASLVVGTLAGFALKRHEAFFGPLLNFAQTVPYVVWALMSMIWFGLSQASVIFTIFIAGFTIIAYNVSAGLHQIDRQLLEMAESVSANRLMTFRHITLPSLTPYLVSGSRTMIAICWKIVVLAELFAGGASGGGIGYNLYVGWEFNRTNEVFAWTVWLVVLMLLTDWLIIAPIDRFATRWKRG</sequence>
<dbReference type="AlphaFoldDB" id="A0A0H3KKQ3"/>
<dbReference type="PANTHER" id="PTHR30151">
    <property type="entry name" value="ALKANE SULFONATE ABC TRANSPORTER-RELATED, MEMBRANE SUBUNIT"/>
    <property type="match status" value="1"/>
</dbReference>
<proteinExistence type="inferred from homology"/>
<comment type="subcellular location">
    <subcellularLocation>
        <location evidence="1 7">Cell membrane</location>
        <topology evidence="1 7">Multi-pass membrane protein</topology>
    </subcellularLocation>
</comment>
<dbReference type="RefSeq" id="WP_011881624.1">
    <property type="nucleotide sequence ID" value="NC_010086.1"/>
</dbReference>